<dbReference type="RefSeq" id="WP_150656827.1">
    <property type="nucleotide sequence ID" value="NZ_CABVJH010000004.1"/>
</dbReference>
<proteinExistence type="predicted"/>
<reference evidence="1 2" key="1">
    <citation type="submission" date="2019-09" db="EMBL/GenBank/DDBJ databases">
        <authorList>
            <person name="Chandra G."/>
            <person name="Truman W A."/>
        </authorList>
    </citation>
    <scope>NUCLEOTIDE SEQUENCE [LARGE SCALE GENOMIC DNA]</scope>
    <source>
        <strain evidence="1">PS943</strain>
    </source>
</reference>
<gene>
    <name evidence="1" type="ORF">PS943_02746</name>
</gene>
<sequence length="355" mass="40115">MTAAENLSDELIINLTSSVERIIFHIVGPDLTTPTILTEVEDPSTHSDFFVARLIETSKGTHYTFNPASGVQGQIHQSLVSPHAFVDCSQILAERFQKLYERDGRLIPGVLMLLQVKSGDETYAAIIKYDDTKVISYKTTTTTDGKINPILDHILNTFVQDKRALQKSALIKITNDIGQLVCIDRSGKNGDITEKFKDFLDITRKFSHDTLTERLLDALKATAKLHKDIIPQSISCQLTTAAKEAISSIETFNPTHPNILLNALFGDLHTNELIQQTFEKELKRQKIQTEIIKIPKNFFPKPARKMKETYEGIRVIYTQAHEDAKEIIFDEVDGTKTFTVSTLKYTIEDEFHGKF</sequence>
<accession>A0A5E7WAU6</accession>
<organism evidence="1 2">
    <name type="scientific">Pseudomonas fluorescens</name>
    <dbReference type="NCBI Taxonomy" id="294"/>
    <lineage>
        <taxon>Bacteria</taxon>
        <taxon>Pseudomonadati</taxon>
        <taxon>Pseudomonadota</taxon>
        <taxon>Gammaproteobacteria</taxon>
        <taxon>Pseudomonadales</taxon>
        <taxon>Pseudomonadaceae</taxon>
        <taxon>Pseudomonas</taxon>
    </lineage>
</organism>
<dbReference type="Proteomes" id="UP000325645">
    <property type="component" value="Unassembled WGS sequence"/>
</dbReference>
<dbReference type="AlphaFoldDB" id="A0A5E7WAU6"/>
<evidence type="ECO:0000313" key="2">
    <source>
        <dbReference type="Proteomes" id="UP000325645"/>
    </source>
</evidence>
<name>A0A5E7WAU6_PSEFL</name>
<evidence type="ECO:0000313" key="1">
    <source>
        <dbReference type="EMBL" id="VVQ32173.1"/>
    </source>
</evidence>
<protein>
    <recommendedName>
        <fullName evidence="3">Nucleoid-associated protein</fullName>
    </recommendedName>
</protein>
<evidence type="ECO:0008006" key="3">
    <source>
        <dbReference type="Google" id="ProtNLM"/>
    </source>
</evidence>
<dbReference type="GO" id="GO:0009295">
    <property type="term" value="C:nucleoid"/>
    <property type="evidence" value="ECO:0007669"/>
    <property type="project" value="InterPro"/>
</dbReference>
<dbReference type="EMBL" id="CABVJH010000004">
    <property type="protein sequence ID" value="VVQ32173.1"/>
    <property type="molecule type" value="Genomic_DNA"/>
</dbReference>